<comment type="caution">
    <text evidence="1">The sequence shown here is derived from an EMBL/GenBank/DDBJ whole genome shotgun (WGS) entry which is preliminary data.</text>
</comment>
<name>A0A4Z0A301_9AGAM</name>
<keyword evidence="2" id="KW-1185">Reference proteome</keyword>
<proteinExistence type="predicted"/>
<reference evidence="1 2" key="1">
    <citation type="submission" date="2019-02" db="EMBL/GenBank/DDBJ databases">
        <title>Genome sequencing of the rare red list fungi Hericium alpestre (H. flagellum).</title>
        <authorList>
            <person name="Buettner E."/>
            <person name="Kellner H."/>
        </authorList>
    </citation>
    <scope>NUCLEOTIDE SEQUENCE [LARGE SCALE GENOMIC DNA]</scope>
    <source>
        <strain evidence="1 2">DSM 108284</strain>
    </source>
</reference>
<protein>
    <submittedName>
        <fullName evidence="1">Uncharacterized protein</fullName>
    </submittedName>
</protein>
<gene>
    <name evidence="1" type="ORF">EWM64_g3941</name>
</gene>
<dbReference type="EMBL" id="SFCI01000396">
    <property type="protein sequence ID" value="TFY80068.1"/>
    <property type="molecule type" value="Genomic_DNA"/>
</dbReference>
<dbReference type="AlphaFoldDB" id="A0A4Z0A301"/>
<evidence type="ECO:0000313" key="1">
    <source>
        <dbReference type="EMBL" id="TFY80068.1"/>
    </source>
</evidence>
<dbReference type="Proteomes" id="UP000298061">
    <property type="component" value="Unassembled WGS sequence"/>
</dbReference>
<sequence>MQHSSMSGTSQRWSPASLDRSMFDAGAKQSQGPQYDYAQTSAMTATMNAYYPYATQAGYTNYMQTAQPSYTHSIGHSSSYHYPDNLYPANFQITDQRIVPKCSDDRVVFIQLPQSFNAIVDQLQLELAPACRGHRPFKRQPACAEYEVFLINQMCIGCVHFS</sequence>
<organism evidence="1 2">
    <name type="scientific">Hericium alpestre</name>
    <dbReference type="NCBI Taxonomy" id="135208"/>
    <lineage>
        <taxon>Eukaryota</taxon>
        <taxon>Fungi</taxon>
        <taxon>Dikarya</taxon>
        <taxon>Basidiomycota</taxon>
        <taxon>Agaricomycotina</taxon>
        <taxon>Agaricomycetes</taxon>
        <taxon>Russulales</taxon>
        <taxon>Hericiaceae</taxon>
        <taxon>Hericium</taxon>
    </lineage>
</organism>
<accession>A0A4Z0A301</accession>
<evidence type="ECO:0000313" key="2">
    <source>
        <dbReference type="Proteomes" id="UP000298061"/>
    </source>
</evidence>